<evidence type="ECO:0000313" key="1">
    <source>
        <dbReference type="EMBL" id="BAE88721.1"/>
    </source>
</evidence>
<accession>I7GAQ6</accession>
<proteinExistence type="evidence at transcript level"/>
<sequence length="45" mass="5150">MIDFIFRVSCYKFCIAFNLALNINQFDLNSVCVYMVCVCVCTVVS</sequence>
<organism evidence="1">
    <name type="scientific">Macaca fascicularis</name>
    <name type="common">Crab-eating macaque</name>
    <name type="synonym">Cynomolgus monkey</name>
    <dbReference type="NCBI Taxonomy" id="9541"/>
    <lineage>
        <taxon>Eukaryota</taxon>
        <taxon>Metazoa</taxon>
        <taxon>Chordata</taxon>
        <taxon>Craniata</taxon>
        <taxon>Vertebrata</taxon>
        <taxon>Euteleostomi</taxon>
        <taxon>Mammalia</taxon>
        <taxon>Eutheria</taxon>
        <taxon>Euarchontoglires</taxon>
        <taxon>Primates</taxon>
        <taxon>Haplorrhini</taxon>
        <taxon>Catarrhini</taxon>
        <taxon>Cercopithecidae</taxon>
        <taxon>Cercopithecinae</taxon>
        <taxon>Macaca</taxon>
    </lineage>
</organism>
<dbReference type="EMBL" id="AB171658">
    <property type="protein sequence ID" value="BAE88721.1"/>
    <property type="molecule type" value="mRNA"/>
</dbReference>
<protein>
    <submittedName>
        <fullName evidence="1">Macaca fascicularis brain cDNA, clone: QtrA-10680</fullName>
    </submittedName>
</protein>
<dbReference type="AlphaFoldDB" id="I7GAQ6"/>
<name>I7GAQ6_MACFA</name>
<reference evidence="1" key="1">
    <citation type="journal article" date="2007" name="PLoS Biol.">
        <title>Rate of evolution in brain-expressed genes in humans and other primates.</title>
        <authorList>
            <person name="Wang H.-Y."/>
            <person name="Chien H.-C."/>
            <person name="Osada N."/>
            <person name="Hashimoto K."/>
            <person name="Sugano S."/>
            <person name="Gojobori T."/>
            <person name="Chou C.-K."/>
            <person name="Tsai S.-F."/>
            <person name="Wu C.-I."/>
            <person name="Shen C.-K.J."/>
        </authorList>
    </citation>
    <scope>NUCLEOTIDE SEQUENCE</scope>
</reference>